<keyword evidence="3 6" id="KW-0815">Transposition</keyword>
<sequence length="258" mass="29047">MLDGIGLGNDLCAVVALGITVEGEKHILDFQIGASENLEVCADLLNRIEERDFNPKRRLLAITDGSKALRNSIRKKWSEAVIQRCLIHKVRNIKSYLSYRHHGELDRLFKRLRRAEGLEAAEEVVVELKNFLKGKNAQALASLEEAGDELLAVHGLGAPSTLNTTLLNTNCIENPFRNVRAKTRRVSRWRTDTNMASKWLAYALLEAERGFRRINHCKDMKHLAKILQSFSPPPPEEGEKATPSLSTLDQKPATDYKP</sequence>
<dbReference type="GO" id="GO:0003677">
    <property type="term" value="F:DNA binding"/>
    <property type="evidence" value="ECO:0007669"/>
    <property type="project" value="UniProtKB-UniRule"/>
</dbReference>
<dbReference type="Pfam" id="PF00872">
    <property type="entry name" value="Transposase_mut"/>
    <property type="match status" value="1"/>
</dbReference>
<proteinExistence type="inferred from homology"/>
<dbReference type="AlphaFoldDB" id="A0A6C2UTV8"/>
<gene>
    <name evidence="8" type="ORF">SCARR_04742</name>
</gene>
<dbReference type="EMBL" id="CAAHFH010000002">
    <property type="protein sequence ID" value="VGO22647.1"/>
    <property type="molecule type" value="Genomic_DNA"/>
</dbReference>
<name>A0A6C2UTV8_9BACT</name>
<dbReference type="PANTHER" id="PTHR33217">
    <property type="entry name" value="TRANSPOSASE FOR INSERTION SEQUENCE ELEMENT IS1081"/>
    <property type="match status" value="1"/>
</dbReference>
<evidence type="ECO:0000256" key="5">
    <source>
        <dbReference type="ARBA" id="ARBA00023172"/>
    </source>
</evidence>
<keyword evidence="4 6" id="KW-0238">DNA-binding</keyword>
<evidence type="ECO:0000256" key="6">
    <source>
        <dbReference type="RuleBase" id="RU365089"/>
    </source>
</evidence>
<dbReference type="PANTHER" id="PTHR33217:SF7">
    <property type="entry name" value="TRANSPOSASE FOR INSERTION SEQUENCE ELEMENT IS1081"/>
    <property type="match status" value="1"/>
</dbReference>
<feature type="region of interest" description="Disordered" evidence="7">
    <location>
        <begin position="228"/>
        <end position="258"/>
    </location>
</feature>
<accession>A0A6C2UTV8</accession>
<dbReference type="InterPro" id="IPR001207">
    <property type="entry name" value="Transposase_mutator"/>
</dbReference>
<dbReference type="GO" id="GO:0006313">
    <property type="term" value="P:DNA transposition"/>
    <property type="evidence" value="ECO:0007669"/>
    <property type="project" value="UniProtKB-UniRule"/>
</dbReference>
<evidence type="ECO:0000313" key="9">
    <source>
        <dbReference type="Proteomes" id="UP000346198"/>
    </source>
</evidence>
<reference evidence="8 9" key="1">
    <citation type="submission" date="2019-04" db="EMBL/GenBank/DDBJ databases">
        <authorList>
            <person name="Van Vliet M D."/>
        </authorList>
    </citation>
    <scope>NUCLEOTIDE SEQUENCE [LARGE SCALE GENOMIC DNA]</scope>
    <source>
        <strain evidence="8 9">F21</strain>
    </source>
</reference>
<evidence type="ECO:0000256" key="3">
    <source>
        <dbReference type="ARBA" id="ARBA00022578"/>
    </source>
</evidence>
<organism evidence="8 9">
    <name type="scientific">Pontiella sulfatireligans</name>
    <dbReference type="NCBI Taxonomy" id="2750658"/>
    <lineage>
        <taxon>Bacteria</taxon>
        <taxon>Pseudomonadati</taxon>
        <taxon>Kiritimatiellota</taxon>
        <taxon>Kiritimatiellia</taxon>
        <taxon>Kiritimatiellales</taxon>
        <taxon>Pontiellaceae</taxon>
        <taxon>Pontiella</taxon>
    </lineage>
</organism>
<comment type="similarity">
    <text evidence="2 6">Belongs to the transposase mutator family.</text>
</comment>
<dbReference type="Proteomes" id="UP000346198">
    <property type="component" value="Unassembled WGS sequence"/>
</dbReference>
<protein>
    <recommendedName>
        <fullName evidence="6">Mutator family transposase</fullName>
    </recommendedName>
</protein>
<evidence type="ECO:0000313" key="8">
    <source>
        <dbReference type="EMBL" id="VGO22647.1"/>
    </source>
</evidence>
<dbReference type="GO" id="GO:0004803">
    <property type="term" value="F:transposase activity"/>
    <property type="evidence" value="ECO:0007669"/>
    <property type="project" value="UniProtKB-UniRule"/>
</dbReference>
<evidence type="ECO:0000256" key="7">
    <source>
        <dbReference type="SAM" id="MobiDB-lite"/>
    </source>
</evidence>
<keyword evidence="6" id="KW-0814">Transposable element</keyword>
<evidence type="ECO:0000256" key="4">
    <source>
        <dbReference type="ARBA" id="ARBA00023125"/>
    </source>
</evidence>
<evidence type="ECO:0000256" key="2">
    <source>
        <dbReference type="ARBA" id="ARBA00010961"/>
    </source>
</evidence>
<comment type="function">
    <text evidence="1 6">Required for the transposition of the insertion element.</text>
</comment>
<evidence type="ECO:0000256" key="1">
    <source>
        <dbReference type="ARBA" id="ARBA00002190"/>
    </source>
</evidence>
<keyword evidence="5 6" id="KW-0233">DNA recombination</keyword>
<keyword evidence="9" id="KW-1185">Reference proteome</keyword>